<feature type="modified residue" description="4-aspartylphosphate" evidence="12">
    <location>
        <position position="580"/>
    </location>
</feature>
<dbReference type="SUPFAM" id="SSF52172">
    <property type="entry name" value="CheY-like"/>
    <property type="match status" value="2"/>
</dbReference>
<dbReference type="CDD" id="cd16922">
    <property type="entry name" value="HATPase_EvgS-ArcB-TorS-like"/>
    <property type="match status" value="1"/>
</dbReference>
<sequence length="804" mass="90921">MLDIIRYSRNNPIATKLMGLILITSSLITLLAILIQLYLSFHDDVASLEKRLDQVRISTLPSITKSLWGFDEEQLNVQIHSLLEVEDVVQVTVVWRDWNNREQAMSATPQDAETEILGNQGNTLTKEYPLIYSDQTSEPQELGTLFVSASLDSVYTKMWERASYIVALQGSKTLAIALFILWLVRSMLTRHMVTIAQYARRLTLDNLETPLKLHNKRLHTTNPDELDNVVMAFNQMRETLLDDIEQRRVIENALLTEKQEKLESRRQKVAAETANRAKSQFLATMSHEIRTPMNGVIGMVELLRDTELNENQRHYLDVIHRSGISLLDIINDVLDYSKIEAGKMELETTEFNVDLLIEDCVQLFGATANKRNIELIGNVAPGTPLYLVGDPTRLRQLIINLLGNAFKFTKDGHVVLEAKLDSADNGSEVLLLFSVTDSGIGISTDAQENLFESFSQADSSTTRKYGGTGLGLAICKRLAEMMGGEIGVESIEGEGSTFWFTSRFHRVDRPITQKAEDAANELRGKSILIVEDNTFLTRVLQVQCESWGMMVQTSASGHESHMLLQDQMDTDKPYDFIAIDYELPDINGYQLAKKFAVELTQHKDVHMFMFTGAEANYDNEQLTSARIESWMRKPVSPQRFKSKLLELLHGTHTKRKPVLDLDEANLMHYTKLRVLVAEDNSVNRMVIRGLLNKMGIEPEIVENGLEAFNSVTNSGKQFDLVLMDCEMPEMDGFEATRNIREYERTHSVTASNIVALTAHALEEHREAVFECGMNYYLCKPVTMKSLVEAIQKMGLIQSPEKVLG</sequence>
<dbReference type="Gene3D" id="6.10.340.10">
    <property type="match status" value="1"/>
</dbReference>
<dbReference type="PROSITE" id="PS50109">
    <property type="entry name" value="HIS_KIN"/>
    <property type="match status" value="1"/>
</dbReference>
<dbReference type="EMBL" id="BSPD01000065">
    <property type="protein sequence ID" value="GLS27064.1"/>
    <property type="molecule type" value="Genomic_DNA"/>
</dbReference>
<keyword evidence="6" id="KW-0547">Nucleotide-binding</keyword>
<evidence type="ECO:0000256" key="9">
    <source>
        <dbReference type="ARBA" id="ARBA00023012"/>
    </source>
</evidence>
<evidence type="ECO:0000256" key="1">
    <source>
        <dbReference type="ARBA" id="ARBA00000085"/>
    </source>
</evidence>
<evidence type="ECO:0000259" key="14">
    <source>
        <dbReference type="PROSITE" id="PS50109"/>
    </source>
</evidence>
<dbReference type="GO" id="GO:0000155">
    <property type="term" value="F:phosphorelay sensor kinase activity"/>
    <property type="evidence" value="ECO:0007669"/>
    <property type="project" value="InterPro"/>
</dbReference>
<feature type="domain" description="Response regulatory" evidence="15">
    <location>
        <begin position="526"/>
        <end position="648"/>
    </location>
</feature>
<dbReference type="PANTHER" id="PTHR45339">
    <property type="entry name" value="HYBRID SIGNAL TRANSDUCTION HISTIDINE KINASE J"/>
    <property type="match status" value="1"/>
</dbReference>
<evidence type="ECO:0000259" key="16">
    <source>
        <dbReference type="PROSITE" id="PS50885"/>
    </source>
</evidence>
<evidence type="ECO:0000256" key="11">
    <source>
        <dbReference type="ARBA" id="ARBA00068150"/>
    </source>
</evidence>
<keyword evidence="7" id="KW-0418">Kinase</keyword>
<comment type="catalytic activity">
    <reaction evidence="1">
        <text>ATP + protein L-histidine = ADP + protein N-phospho-L-histidine.</text>
        <dbReference type="EC" id="2.7.13.3"/>
    </reaction>
</comment>
<dbReference type="Pfam" id="PF02518">
    <property type="entry name" value="HATPase_c"/>
    <property type="match status" value="1"/>
</dbReference>
<feature type="domain" description="Histidine kinase" evidence="14">
    <location>
        <begin position="284"/>
        <end position="506"/>
    </location>
</feature>
<dbReference type="InterPro" id="IPR003660">
    <property type="entry name" value="HAMP_dom"/>
</dbReference>
<keyword evidence="4 12" id="KW-0597">Phosphoprotein</keyword>
<dbReference type="Gene3D" id="1.10.287.130">
    <property type="match status" value="1"/>
</dbReference>
<dbReference type="PRINTS" id="PR00344">
    <property type="entry name" value="BCTRLSENSOR"/>
</dbReference>
<proteinExistence type="predicted"/>
<dbReference type="PROSITE" id="PS50885">
    <property type="entry name" value="HAMP"/>
    <property type="match status" value="1"/>
</dbReference>
<name>A0AA37WM91_9GAMM</name>
<dbReference type="InterPro" id="IPR011006">
    <property type="entry name" value="CheY-like_superfamily"/>
</dbReference>
<dbReference type="SUPFAM" id="SSF47384">
    <property type="entry name" value="Homodimeric domain of signal transducing histidine kinase"/>
    <property type="match status" value="1"/>
</dbReference>
<feature type="transmembrane region" description="Helical" evidence="13">
    <location>
        <begin position="20"/>
        <end position="39"/>
    </location>
</feature>
<dbReference type="Pfam" id="PF00512">
    <property type="entry name" value="HisKA"/>
    <property type="match status" value="1"/>
</dbReference>
<evidence type="ECO:0000256" key="10">
    <source>
        <dbReference type="ARBA" id="ARBA00064003"/>
    </source>
</evidence>
<dbReference type="CDD" id="cd17546">
    <property type="entry name" value="REC_hyHK_CKI1_RcsC-like"/>
    <property type="match status" value="1"/>
</dbReference>
<keyword evidence="9" id="KW-0902">Two-component regulatory system</keyword>
<comment type="subcellular location">
    <subcellularLocation>
        <location evidence="2">Membrane</location>
    </subcellularLocation>
</comment>
<keyword evidence="18" id="KW-1185">Reference proteome</keyword>
<dbReference type="PROSITE" id="PS50110">
    <property type="entry name" value="RESPONSE_REGULATORY"/>
    <property type="match status" value="2"/>
</dbReference>
<dbReference type="InterPro" id="IPR036890">
    <property type="entry name" value="HATPase_C_sf"/>
</dbReference>
<dbReference type="AlphaFoldDB" id="A0AA37WM91"/>
<organism evidence="17 18">
    <name type="scientific">Marinibactrum halimedae</name>
    <dbReference type="NCBI Taxonomy" id="1444977"/>
    <lineage>
        <taxon>Bacteria</taxon>
        <taxon>Pseudomonadati</taxon>
        <taxon>Pseudomonadota</taxon>
        <taxon>Gammaproteobacteria</taxon>
        <taxon>Cellvibrionales</taxon>
        <taxon>Cellvibrionaceae</taxon>
        <taxon>Marinibactrum</taxon>
    </lineage>
</organism>
<dbReference type="Gene3D" id="3.30.565.10">
    <property type="entry name" value="Histidine kinase-like ATPase, C-terminal domain"/>
    <property type="match status" value="1"/>
</dbReference>
<dbReference type="FunFam" id="3.30.565.10:FF:000010">
    <property type="entry name" value="Sensor histidine kinase RcsC"/>
    <property type="match status" value="1"/>
</dbReference>
<evidence type="ECO:0000256" key="13">
    <source>
        <dbReference type="SAM" id="Phobius"/>
    </source>
</evidence>
<dbReference type="FunFam" id="1.10.287.130:FF:000002">
    <property type="entry name" value="Two-component osmosensing histidine kinase"/>
    <property type="match status" value="1"/>
</dbReference>
<dbReference type="InterPro" id="IPR033414">
    <property type="entry name" value="Sensor_dom"/>
</dbReference>
<dbReference type="RefSeq" id="WP_232592900.1">
    <property type="nucleotide sequence ID" value="NZ_BSPD01000065.1"/>
</dbReference>
<feature type="transmembrane region" description="Helical" evidence="13">
    <location>
        <begin position="162"/>
        <end position="184"/>
    </location>
</feature>
<dbReference type="SMART" id="SM00388">
    <property type="entry name" value="HisKA"/>
    <property type="match status" value="1"/>
</dbReference>
<keyword evidence="13" id="KW-0812">Transmembrane</keyword>
<feature type="modified residue" description="4-aspartylphosphate" evidence="12">
    <location>
        <position position="724"/>
    </location>
</feature>
<evidence type="ECO:0000256" key="2">
    <source>
        <dbReference type="ARBA" id="ARBA00004370"/>
    </source>
</evidence>
<evidence type="ECO:0000256" key="5">
    <source>
        <dbReference type="ARBA" id="ARBA00022679"/>
    </source>
</evidence>
<dbReference type="Pfam" id="PF17149">
    <property type="entry name" value="CHASE5"/>
    <property type="match status" value="1"/>
</dbReference>
<keyword evidence="5" id="KW-0808">Transferase</keyword>
<dbReference type="SMART" id="SM00387">
    <property type="entry name" value="HATPase_c"/>
    <property type="match status" value="1"/>
</dbReference>
<evidence type="ECO:0000313" key="17">
    <source>
        <dbReference type="EMBL" id="GLS27064.1"/>
    </source>
</evidence>
<evidence type="ECO:0000256" key="3">
    <source>
        <dbReference type="ARBA" id="ARBA00012438"/>
    </source>
</evidence>
<evidence type="ECO:0000259" key="15">
    <source>
        <dbReference type="PROSITE" id="PS50110"/>
    </source>
</evidence>
<dbReference type="InterPro" id="IPR003594">
    <property type="entry name" value="HATPase_dom"/>
</dbReference>
<dbReference type="SUPFAM" id="SSF55874">
    <property type="entry name" value="ATPase domain of HSP90 chaperone/DNA topoisomerase II/histidine kinase"/>
    <property type="match status" value="1"/>
</dbReference>
<reference evidence="17 18" key="1">
    <citation type="journal article" date="2014" name="Int. J. Syst. Evol. Microbiol.">
        <title>Complete genome sequence of Corynebacterium casei LMG S-19264T (=DSM 44701T), isolated from a smear-ripened cheese.</title>
        <authorList>
            <consortium name="US DOE Joint Genome Institute (JGI-PGF)"/>
            <person name="Walter F."/>
            <person name="Albersmeier A."/>
            <person name="Kalinowski J."/>
            <person name="Ruckert C."/>
        </authorList>
    </citation>
    <scope>NUCLEOTIDE SEQUENCE [LARGE SCALE GENOMIC DNA]</scope>
    <source>
        <strain evidence="17 18">NBRC 110095</strain>
    </source>
</reference>
<evidence type="ECO:0000256" key="12">
    <source>
        <dbReference type="PROSITE-ProRule" id="PRU00169"/>
    </source>
</evidence>
<dbReference type="InterPro" id="IPR036097">
    <property type="entry name" value="HisK_dim/P_sf"/>
</dbReference>
<keyword evidence="13" id="KW-1133">Transmembrane helix</keyword>
<feature type="domain" description="Response regulatory" evidence="15">
    <location>
        <begin position="673"/>
        <end position="794"/>
    </location>
</feature>
<dbReference type="InterPro" id="IPR005467">
    <property type="entry name" value="His_kinase_dom"/>
</dbReference>
<dbReference type="CDD" id="cd00082">
    <property type="entry name" value="HisKA"/>
    <property type="match status" value="1"/>
</dbReference>
<evidence type="ECO:0000256" key="7">
    <source>
        <dbReference type="ARBA" id="ARBA00022777"/>
    </source>
</evidence>
<dbReference type="EC" id="2.7.13.3" evidence="3"/>
<dbReference type="InterPro" id="IPR001789">
    <property type="entry name" value="Sig_transdc_resp-reg_receiver"/>
</dbReference>
<comment type="subunit">
    <text evidence="10">At low DSF concentrations, interacts with RpfF.</text>
</comment>
<dbReference type="InterPro" id="IPR003661">
    <property type="entry name" value="HisK_dim/P_dom"/>
</dbReference>
<dbReference type="GO" id="GO:0016020">
    <property type="term" value="C:membrane"/>
    <property type="evidence" value="ECO:0007669"/>
    <property type="project" value="UniProtKB-SubCell"/>
</dbReference>
<comment type="caution">
    <text evidence="17">The sequence shown here is derived from an EMBL/GenBank/DDBJ whole genome shotgun (WGS) entry which is preliminary data.</text>
</comment>
<dbReference type="InterPro" id="IPR004358">
    <property type="entry name" value="Sig_transdc_His_kin-like_C"/>
</dbReference>
<dbReference type="PANTHER" id="PTHR45339:SF1">
    <property type="entry name" value="HYBRID SIGNAL TRANSDUCTION HISTIDINE KINASE J"/>
    <property type="match status" value="1"/>
</dbReference>
<accession>A0AA37WM91</accession>
<dbReference type="CDD" id="cd00156">
    <property type="entry name" value="REC"/>
    <property type="match status" value="1"/>
</dbReference>
<gene>
    <name evidence="17" type="ORF">GCM10007877_27830</name>
</gene>
<feature type="domain" description="HAMP" evidence="16">
    <location>
        <begin position="186"/>
        <end position="245"/>
    </location>
</feature>
<evidence type="ECO:0000256" key="4">
    <source>
        <dbReference type="ARBA" id="ARBA00022553"/>
    </source>
</evidence>
<keyword evidence="13" id="KW-0472">Membrane</keyword>
<dbReference type="GO" id="GO:0005524">
    <property type="term" value="F:ATP binding"/>
    <property type="evidence" value="ECO:0007669"/>
    <property type="project" value="UniProtKB-KW"/>
</dbReference>
<dbReference type="Proteomes" id="UP001156870">
    <property type="component" value="Unassembled WGS sequence"/>
</dbReference>
<dbReference type="SMART" id="SM00448">
    <property type="entry name" value="REC"/>
    <property type="match status" value="2"/>
</dbReference>
<dbReference type="Gene3D" id="3.40.50.2300">
    <property type="match status" value="2"/>
</dbReference>
<evidence type="ECO:0000313" key="18">
    <source>
        <dbReference type="Proteomes" id="UP001156870"/>
    </source>
</evidence>
<evidence type="ECO:0000256" key="6">
    <source>
        <dbReference type="ARBA" id="ARBA00022741"/>
    </source>
</evidence>
<keyword evidence="8" id="KW-0067">ATP-binding</keyword>
<evidence type="ECO:0000256" key="8">
    <source>
        <dbReference type="ARBA" id="ARBA00022840"/>
    </source>
</evidence>
<dbReference type="Pfam" id="PF00072">
    <property type="entry name" value="Response_reg"/>
    <property type="match status" value="2"/>
</dbReference>
<protein>
    <recommendedName>
        <fullName evidence="11">Sensory/regulatory protein RpfC</fullName>
        <ecNumber evidence="3">2.7.13.3</ecNumber>
    </recommendedName>
</protein>
<dbReference type="GO" id="GO:0071474">
    <property type="term" value="P:cellular hyperosmotic response"/>
    <property type="evidence" value="ECO:0007669"/>
    <property type="project" value="TreeGrafter"/>
</dbReference>